<keyword evidence="7" id="KW-1185">Reference proteome</keyword>
<dbReference type="SMART" id="SM01381">
    <property type="entry name" value="7TM_GPCR_Srsx"/>
    <property type="match status" value="1"/>
</dbReference>
<keyword evidence="3 5" id="KW-1133">Transmembrane helix</keyword>
<accession>A0A183GKA5</accession>
<dbReference type="Proteomes" id="UP000050761">
    <property type="component" value="Unassembled WGS sequence"/>
</dbReference>
<feature type="transmembrane region" description="Helical" evidence="5">
    <location>
        <begin position="93"/>
        <end position="111"/>
    </location>
</feature>
<dbReference type="InterPro" id="IPR019424">
    <property type="entry name" value="7TM_GPCR_Srsx"/>
</dbReference>
<keyword evidence="2 5" id="KW-0812">Transmembrane</keyword>
<dbReference type="InterPro" id="IPR047130">
    <property type="entry name" value="7TM_GPCR_Srsx_nematod"/>
</dbReference>
<evidence type="ECO:0000313" key="6">
    <source>
        <dbReference type="EMBL" id="VDP36723.1"/>
    </source>
</evidence>
<dbReference type="GO" id="GO:0016020">
    <property type="term" value="C:membrane"/>
    <property type="evidence" value="ECO:0007669"/>
    <property type="project" value="UniProtKB-SubCell"/>
</dbReference>
<evidence type="ECO:0000256" key="3">
    <source>
        <dbReference type="ARBA" id="ARBA00022989"/>
    </source>
</evidence>
<organism evidence="7 8">
    <name type="scientific">Heligmosomoides polygyrus</name>
    <name type="common">Parasitic roundworm</name>
    <dbReference type="NCBI Taxonomy" id="6339"/>
    <lineage>
        <taxon>Eukaryota</taxon>
        <taxon>Metazoa</taxon>
        <taxon>Ecdysozoa</taxon>
        <taxon>Nematoda</taxon>
        <taxon>Chromadorea</taxon>
        <taxon>Rhabditida</taxon>
        <taxon>Rhabditina</taxon>
        <taxon>Rhabditomorpha</taxon>
        <taxon>Strongyloidea</taxon>
        <taxon>Heligmosomidae</taxon>
        <taxon>Heligmosomoides</taxon>
    </lineage>
</organism>
<feature type="transmembrane region" description="Helical" evidence="5">
    <location>
        <begin position="12"/>
        <end position="31"/>
    </location>
</feature>
<sequence>MHPAVANFWINWNGFSNVGVLCIYGCIYTIISNSDKRHRRLGKIVKESDERRSLSSLMWLVSIFVATWCPCMLSQVIVSWMEPSEVTIVAETYAVIFALMSYSANYYVYFARNPTYRLVFMEQMQCFLPKRFHCTSKWDRATQSYVSTCPMMKRGSTPRSLQAEASTDRSTISYILPS</sequence>
<dbReference type="Gene3D" id="1.20.1070.10">
    <property type="entry name" value="Rhodopsin 7-helix transmembrane proteins"/>
    <property type="match status" value="1"/>
</dbReference>
<evidence type="ECO:0000256" key="1">
    <source>
        <dbReference type="ARBA" id="ARBA00004370"/>
    </source>
</evidence>
<proteinExistence type="predicted"/>
<name>A0A183GKA5_HELPZ</name>
<dbReference type="EMBL" id="UZAH01034699">
    <property type="protein sequence ID" value="VDP36723.1"/>
    <property type="molecule type" value="Genomic_DNA"/>
</dbReference>
<dbReference type="OrthoDB" id="5820127at2759"/>
<reference evidence="8" key="2">
    <citation type="submission" date="2019-09" db="UniProtKB">
        <authorList>
            <consortium name="WormBaseParasite"/>
        </authorList>
    </citation>
    <scope>IDENTIFICATION</scope>
</reference>
<feature type="transmembrane region" description="Helical" evidence="5">
    <location>
        <begin position="57"/>
        <end position="81"/>
    </location>
</feature>
<evidence type="ECO:0000313" key="8">
    <source>
        <dbReference type="WBParaSite" id="HPBE_0002312301-mRNA-1"/>
    </source>
</evidence>
<dbReference type="Pfam" id="PF10320">
    <property type="entry name" value="7TM_GPCR_Srsx"/>
    <property type="match status" value="1"/>
</dbReference>
<reference evidence="6 7" key="1">
    <citation type="submission" date="2018-11" db="EMBL/GenBank/DDBJ databases">
        <authorList>
            <consortium name="Pathogen Informatics"/>
        </authorList>
    </citation>
    <scope>NUCLEOTIDE SEQUENCE [LARGE SCALE GENOMIC DNA]</scope>
</reference>
<gene>
    <name evidence="6" type="ORF">HPBE_LOCUS23122</name>
</gene>
<dbReference type="SUPFAM" id="SSF81321">
    <property type="entry name" value="Family A G protein-coupled receptor-like"/>
    <property type="match status" value="1"/>
</dbReference>
<dbReference type="GO" id="GO:0004930">
    <property type="term" value="F:G protein-coupled receptor activity"/>
    <property type="evidence" value="ECO:0007669"/>
    <property type="project" value="InterPro"/>
</dbReference>
<dbReference type="AlphaFoldDB" id="A0A183GKA5"/>
<dbReference type="PANTHER" id="PTHR23360">
    <property type="entry name" value="G-PROTEIN COUPLED RECEPTORS FAMILY 1 PROFILE DOMAIN-CONTAINING PROTEIN-RELATED"/>
    <property type="match status" value="1"/>
</dbReference>
<dbReference type="InterPro" id="IPR000276">
    <property type="entry name" value="GPCR_Rhodpsn"/>
</dbReference>
<evidence type="ECO:0000256" key="4">
    <source>
        <dbReference type="ARBA" id="ARBA00023136"/>
    </source>
</evidence>
<protein>
    <submittedName>
        <fullName evidence="8">G_PROTEIN_RECEP_F1_2 domain-containing protein</fullName>
    </submittedName>
</protein>
<accession>A0A3P8GQK6</accession>
<evidence type="ECO:0000313" key="7">
    <source>
        <dbReference type="Proteomes" id="UP000050761"/>
    </source>
</evidence>
<evidence type="ECO:0000256" key="2">
    <source>
        <dbReference type="ARBA" id="ARBA00022692"/>
    </source>
</evidence>
<keyword evidence="4 5" id="KW-0472">Membrane</keyword>
<dbReference type="WBParaSite" id="HPBE_0002312301-mRNA-1">
    <property type="protein sequence ID" value="HPBE_0002312301-mRNA-1"/>
    <property type="gene ID" value="HPBE_0002312301"/>
</dbReference>
<comment type="subcellular location">
    <subcellularLocation>
        <location evidence="1">Membrane</location>
    </subcellularLocation>
</comment>
<evidence type="ECO:0000256" key="5">
    <source>
        <dbReference type="SAM" id="Phobius"/>
    </source>
</evidence>
<dbReference type="PANTHER" id="PTHR23360:SF37">
    <property type="entry name" value="G-PROTEIN COUPLED RECEPTORS FAMILY 1 PROFILE DOMAIN-CONTAINING PROTEIN"/>
    <property type="match status" value="1"/>
</dbReference>